<comment type="similarity">
    <text evidence="1">Belongs to the BolA/IbaG family.</text>
</comment>
<organism evidence="2 3">
    <name type="scientific">Intoshia linei</name>
    <dbReference type="NCBI Taxonomy" id="1819745"/>
    <lineage>
        <taxon>Eukaryota</taxon>
        <taxon>Metazoa</taxon>
        <taxon>Spiralia</taxon>
        <taxon>Lophotrochozoa</taxon>
        <taxon>Mesozoa</taxon>
        <taxon>Orthonectida</taxon>
        <taxon>Rhopaluridae</taxon>
        <taxon>Intoshia</taxon>
    </lineage>
</organism>
<keyword evidence="3" id="KW-1185">Reference proteome</keyword>
<dbReference type="Gene3D" id="3.30.300.90">
    <property type="entry name" value="BolA-like"/>
    <property type="match status" value="2"/>
</dbReference>
<dbReference type="AlphaFoldDB" id="A0A177BDS8"/>
<comment type="caution">
    <text evidence="2">The sequence shown here is derived from an EMBL/GenBank/DDBJ whole genome shotgun (WGS) entry which is preliminary data.</text>
</comment>
<name>A0A177BDS8_9BILA</name>
<dbReference type="GO" id="GO:0005829">
    <property type="term" value="C:cytosol"/>
    <property type="evidence" value="ECO:0007669"/>
    <property type="project" value="TreeGrafter"/>
</dbReference>
<dbReference type="OrthoDB" id="4983at2759"/>
<dbReference type="GO" id="GO:0051604">
    <property type="term" value="P:protein maturation"/>
    <property type="evidence" value="ECO:0007669"/>
    <property type="project" value="InterPro"/>
</dbReference>
<dbReference type="GO" id="GO:0051537">
    <property type="term" value="F:2 iron, 2 sulfur cluster binding"/>
    <property type="evidence" value="ECO:0007669"/>
    <property type="project" value="InterPro"/>
</dbReference>
<dbReference type="EMBL" id="LWCA01000026">
    <property type="protein sequence ID" value="OAF71751.1"/>
    <property type="molecule type" value="Genomic_DNA"/>
</dbReference>
<gene>
    <name evidence="2" type="ORF">A3Q56_00446</name>
</gene>
<dbReference type="PANTHER" id="PTHR12735">
    <property type="entry name" value="BOLA-LIKE PROTEIN-RELATED"/>
    <property type="match status" value="1"/>
</dbReference>
<evidence type="ECO:0000313" key="3">
    <source>
        <dbReference type="Proteomes" id="UP000078046"/>
    </source>
</evidence>
<reference evidence="2 3" key="1">
    <citation type="submission" date="2016-04" db="EMBL/GenBank/DDBJ databases">
        <title>The genome of Intoshia linei affirms orthonectids as highly simplified spiralians.</title>
        <authorList>
            <person name="Mikhailov K.V."/>
            <person name="Slusarev G.S."/>
            <person name="Nikitin M.A."/>
            <person name="Logacheva M.D."/>
            <person name="Penin A."/>
            <person name="Aleoshin V."/>
            <person name="Panchin Y.V."/>
        </authorList>
    </citation>
    <scope>NUCLEOTIDE SEQUENCE [LARGE SCALE GENOMIC DNA]</scope>
    <source>
        <strain evidence="2">Intl2013</strain>
        <tissue evidence="2">Whole animal</tissue>
    </source>
</reference>
<dbReference type="GO" id="GO:0006879">
    <property type="term" value="P:intracellular iron ion homeostasis"/>
    <property type="evidence" value="ECO:0007669"/>
    <property type="project" value="InterPro"/>
</dbReference>
<protein>
    <recommendedName>
        <fullName evidence="4">BolA-like protein</fullName>
    </recommendedName>
</protein>
<dbReference type="InterPro" id="IPR045115">
    <property type="entry name" value="BOL2"/>
</dbReference>
<dbReference type="InterPro" id="IPR002634">
    <property type="entry name" value="BolA"/>
</dbReference>
<evidence type="ECO:0008006" key="4">
    <source>
        <dbReference type="Google" id="ProtNLM"/>
    </source>
</evidence>
<sequence>MKEILDVTDDYKCGLKLDILIVSNVFCDESIINRNRLVHEAVMGDLPQIHTLIPRTFTPLEWKNEEITDVTKNCACGIKLDVLIVSSEFNNNALLNRHKMIHKAIQNELPKIHALTLNTYTPIEWENKLAKQTV</sequence>
<dbReference type="Proteomes" id="UP000078046">
    <property type="component" value="Unassembled WGS sequence"/>
</dbReference>
<dbReference type="GO" id="GO:0005634">
    <property type="term" value="C:nucleus"/>
    <property type="evidence" value="ECO:0007669"/>
    <property type="project" value="TreeGrafter"/>
</dbReference>
<evidence type="ECO:0000313" key="2">
    <source>
        <dbReference type="EMBL" id="OAF71751.1"/>
    </source>
</evidence>
<dbReference type="SUPFAM" id="SSF82657">
    <property type="entry name" value="BolA-like"/>
    <property type="match status" value="2"/>
</dbReference>
<accession>A0A177BDS8</accession>
<dbReference type="PANTHER" id="PTHR12735:SF27">
    <property type="entry name" value="BOLA-LIKE PROTEIN 2"/>
    <property type="match status" value="1"/>
</dbReference>
<proteinExistence type="inferred from homology"/>
<dbReference type="Pfam" id="PF01722">
    <property type="entry name" value="BolA"/>
    <property type="match status" value="1"/>
</dbReference>
<evidence type="ECO:0000256" key="1">
    <source>
        <dbReference type="RuleBase" id="RU003860"/>
    </source>
</evidence>
<dbReference type="InterPro" id="IPR036065">
    <property type="entry name" value="BolA-like_sf"/>
</dbReference>